<evidence type="ECO:0000259" key="4">
    <source>
        <dbReference type="Pfam" id="PF07724"/>
    </source>
</evidence>
<dbReference type="EMBL" id="NHYD01001921">
    <property type="protein sequence ID" value="PPQ89204.1"/>
    <property type="molecule type" value="Genomic_DNA"/>
</dbReference>
<dbReference type="OrthoDB" id="47330at2759"/>
<dbReference type="GO" id="GO:0042026">
    <property type="term" value="P:protein refolding"/>
    <property type="evidence" value="ECO:0007669"/>
    <property type="project" value="TreeGrafter"/>
</dbReference>
<dbReference type="AlphaFoldDB" id="A0A409XEP8"/>
<keyword evidence="3" id="KW-0175">Coiled coil</keyword>
<accession>A0A409XEP8</accession>
<dbReference type="GO" id="GO:0005524">
    <property type="term" value="F:ATP binding"/>
    <property type="evidence" value="ECO:0007669"/>
    <property type="project" value="UniProtKB-KW"/>
</dbReference>
<dbReference type="Pfam" id="PF07724">
    <property type="entry name" value="AAA_2"/>
    <property type="match status" value="1"/>
</dbReference>
<keyword evidence="7" id="KW-1185">Reference proteome</keyword>
<dbReference type="InterPro" id="IPR003959">
    <property type="entry name" value="ATPase_AAA_core"/>
</dbReference>
<dbReference type="GO" id="GO:0016887">
    <property type="term" value="F:ATP hydrolysis activity"/>
    <property type="evidence" value="ECO:0007669"/>
    <property type="project" value="InterPro"/>
</dbReference>
<evidence type="ECO:0000259" key="5">
    <source>
        <dbReference type="Pfam" id="PF17871"/>
    </source>
</evidence>
<comment type="caution">
    <text evidence="6">The sequence shown here is derived from an EMBL/GenBank/DDBJ whole genome shotgun (WGS) entry which is preliminary data.</text>
</comment>
<dbReference type="PANTHER" id="PTHR11638">
    <property type="entry name" value="ATP-DEPENDENT CLP PROTEASE"/>
    <property type="match status" value="1"/>
</dbReference>
<reference evidence="6 7" key="1">
    <citation type="journal article" date="2018" name="Evol. Lett.">
        <title>Horizontal gene cluster transfer increased hallucinogenic mushroom diversity.</title>
        <authorList>
            <person name="Reynolds H.T."/>
            <person name="Vijayakumar V."/>
            <person name="Gluck-Thaler E."/>
            <person name="Korotkin H.B."/>
            <person name="Matheny P.B."/>
            <person name="Slot J.C."/>
        </authorList>
    </citation>
    <scope>NUCLEOTIDE SEQUENCE [LARGE SCALE GENOMIC DNA]</scope>
    <source>
        <strain evidence="6 7">2631</strain>
    </source>
</reference>
<sequence length="318" mass="35120">MGGHYVLSGMSLVAAAVYSARYISDRFLPDKAIDLVDEAASSLRLSQEPKPDELEALDREIMTLQIELESLKETDVFSVERRARNRLQKIKDTKKQLEDAKYQLGVDLEKQLPSDHESSLEQMEESPLAMLHDRVTSNDISSVVVKATGIPVQNLLKGERDKLTELCKALAAFFAVPAYVGFDEGGQLTEAVRRKPYGCLNDLTEILNEGTITDSQGRKVDFKVPVSFLFTTSTIFEISLHSQNTIICLTSDLGSDIHAHSSACDPETGIINAVANSGVLPISLCRLDNVAEQLKHRRINLNVNDATGWPSTGTLQRF</sequence>
<dbReference type="Gene3D" id="3.40.50.300">
    <property type="entry name" value="P-loop containing nucleotide triphosphate hydrolases"/>
    <property type="match status" value="2"/>
</dbReference>
<dbReference type="PANTHER" id="PTHR11638:SF176">
    <property type="entry name" value="HEAT SHOCK PROTEIN 78, MITOCHONDRIAL"/>
    <property type="match status" value="1"/>
</dbReference>
<dbReference type="InterPro" id="IPR050130">
    <property type="entry name" value="ClpA_ClpB"/>
</dbReference>
<feature type="coiled-coil region" evidence="3">
    <location>
        <begin position="54"/>
        <end position="100"/>
    </location>
</feature>
<name>A0A409XEP8_PSICY</name>
<dbReference type="PRINTS" id="PR00300">
    <property type="entry name" value="CLPPROTEASEA"/>
</dbReference>
<dbReference type="GO" id="GO:0005759">
    <property type="term" value="C:mitochondrial matrix"/>
    <property type="evidence" value="ECO:0007669"/>
    <property type="project" value="TreeGrafter"/>
</dbReference>
<evidence type="ECO:0000256" key="2">
    <source>
        <dbReference type="ARBA" id="ARBA00022840"/>
    </source>
</evidence>
<dbReference type="Pfam" id="PF17871">
    <property type="entry name" value="AAA_lid_9"/>
    <property type="match status" value="1"/>
</dbReference>
<proteinExistence type="predicted"/>
<dbReference type="GO" id="GO:0043335">
    <property type="term" value="P:protein unfolding"/>
    <property type="evidence" value="ECO:0007669"/>
    <property type="project" value="TreeGrafter"/>
</dbReference>
<protein>
    <submittedName>
        <fullName evidence="6">Uncharacterized protein</fullName>
    </submittedName>
</protein>
<dbReference type="STRING" id="93625.A0A409XEP8"/>
<keyword evidence="1" id="KW-0547">Nucleotide-binding</keyword>
<evidence type="ECO:0000313" key="6">
    <source>
        <dbReference type="EMBL" id="PPQ89204.1"/>
    </source>
</evidence>
<dbReference type="InterPro" id="IPR041546">
    <property type="entry name" value="ClpA/ClpB_AAA_lid"/>
</dbReference>
<gene>
    <name evidence="6" type="ORF">CVT25_001273</name>
</gene>
<dbReference type="InterPro" id="IPR027417">
    <property type="entry name" value="P-loop_NTPase"/>
</dbReference>
<dbReference type="GO" id="GO:0034605">
    <property type="term" value="P:cellular response to heat"/>
    <property type="evidence" value="ECO:0007669"/>
    <property type="project" value="TreeGrafter"/>
</dbReference>
<evidence type="ECO:0000256" key="1">
    <source>
        <dbReference type="ARBA" id="ARBA00022741"/>
    </source>
</evidence>
<evidence type="ECO:0000256" key="3">
    <source>
        <dbReference type="SAM" id="Coils"/>
    </source>
</evidence>
<dbReference type="SUPFAM" id="SSF52540">
    <property type="entry name" value="P-loop containing nucleoside triphosphate hydrolases"/>
    <property type="match status" value="2"/>
</dbReference>
<feature type="domain" description="ClpA/ClpB AAA lid" evidence="5">
    <location>
        <begin position="11"/>
        <end position="83"/>
    </location>
</feature>
<evidence type="ECO:0000313" key="7">
    <source>
        <dbReference type="Proteomes" id="UP000283269"/>
    </source>
</evidence>
<feature type="domain" description="ATPase AAA-type core" evidence="4">
    <location>
        <begin position="175"/>
        <end position="238"/>
    </location>
</feature>
<dbReference type="InParanoid" id="A0A409XEP8"/>
<dbReference type="Proteomes" id="UP000283269">
    <property type="component" value="Unassembled WGS sequence"/>
</dbReference>
<organism evidence="6 7">
    <name type="scientific">Psilocybe cyanescens</name>
    <dbReference type="NCBI Taxonomy" id="93625"/>
    <lineage>
        <taxon>Eukaryota</taxon>
        <taxon>Fungi</taxon>
        <taxon>Dikarya</taxon>
        <taxon>Basidiomycota</taxon>
        <taxon>Agaricomycotina</taxon>
        <taxon>Agaricomycetes</taxon>
        <taxon>Agaricomycetidae</taxon>
        <taxon>Agaricales</taxon>
        <taxon>Agaricineae</taxon>
        <taxon>Strophariaceae</taxon>
        <taxon>Psilocybe</taxon>
    </lineage>
</organism>
<dbReference type="InterPro" id="IPR001270">
    <property type="entry name" value="ClpA/B"/>
</dbReference>
<keyword evidence="2" id="KW-0067">ATP-binding</keyword>